<dbReference type="InterPro" id="IPR050109">
    <property type="entry name" value="HTH-type_TetR-like_transc_reg"/>
</dbReference>
<proteinExistence type="predicted"/>
<feature type="region of interest" description="Disordered" evidence="3">
    <location>
        <begin position="1"/>
        <end position="23"/>
    </location>
</feature>
<organism evidence="5 6">
    <name type="scientific">[Mycobacterium] burgundiense</name>
    <dbReference type="NCBI Taxonomy" id="3064286"/>
    <lineage>
        <taxon>Bacteria</taxon>
        <taxon>Bacillati</taxon>
        <taxon>Actinomycetota</taxon>
        <taxon>Actinomycetes</taxon>
        <taxon>Mycobacteriales</taxon>
        <taxon>Mycobacteriaceae</taxon>
        <taxon>Mycolicibacterium</taxon>
    </lineage>
</organism>
<feature type="DNA-binding region" description="H-T-H motif" evidence="2">
    <location>
        <begin position="44"/>
        <end position="63"/>
    </location>
</feature>
<dbReference type="Gene3D" id="1.10.357.10">
    <property type="entry name" value="Tetracycline Repressor, domain 2"/>
    <property type="match status" value="1"/>
</dbReference>
<dbReference type="Proteomes" id="UP001190465">
    <property type="component" value="Chromosome"/>
</dbReference>
<dbReference type="InterPro" id="IPR001647">
    <property type="entry name" value="HTH_TetR"/>
</dbReference>
<reference evidence="5 6" key="1">
    <citation type="submission" date="2023-08" db="EMBL/GenBank/DDBJ databases">
        <authorList>
            <person name="Folkvardsen B D."/>
            <person name="Norman A."/>
        </authorList>
    </citation>
    <scope>NUCLEOTIDE SEQUENCE [LARGE SCALE GENOMIC DNA]</scope>
    <source>
        <strain evidence="5 6">Mu0053</strain>
    </source>
</reference>
<gene>
    <name evidence="5" type="ORF">MU0053_004220</name>
</gene>
<keyword evidence="6" id="KW-1185">Reference proteome</keyword>
<name>A0ABM9M3E3_9MYCO</name>
<feature type="domain" description="HTH tetR-type" evidence="4">
    <location>
        <begin position="21"/>
        <end position="81"/>
    </location>
</feature>
<evidence type="ECO:0000259" key="4">
    <source>
        <dbReference type="PROSITE" id="PS50977"/>
    </source>
</evidence>
<dbReference type="SUPFAM" id="SSF46689">
    <property type="entry name" value="Homeodomain-like"/>
    <property type="match status" value="1"/>
</dbReference>
<dbReference type="EMBL" id="OY726397">
    <property type="protein sequence ID" value="CAJ1509545.1"/>
    <property type="molecule type" value="Genomic_DNA"/>
</dbReference>
<dbReference type="RefSeq" id="WP_308479530.1">
    <property type="nucleotide sequence ID" value="NZ_OY726397.1"/>
</dbReference>
<dbReference type="PROSITE" id="PS50977">
    <property type="entry name" value="HTH_TETR_2"/>
    <property type="match status" value="1"/>
</dbReference>
<sequence length="214" mass="23441">MTSAARTSPTRRTTAPRKRGDETRAKIIDETARCVVEEGFTAATAKHVAERAGVTWGVIQYHFGDRNGLLMAVVDDGVAKLIESLSTADVSGLPLAERIETVVDIAWQCYRSPTSMAAFEILQATRGRLGDSSRRHLLEMNDAISALGRLISENPADHLVSEVIWSALRGMVLADMIVGRPVDWQRERATLVDMVTQYLGQKHLGDDADSGHLD</sequence>
<evidence type="ECO:0000256" key="2">
    <source>
        <dbReference type="PROSITE-ProRule" id="PRU00335"/>
    </source>
</evidence>
<evidence type="ECO:0000313" key="5">
    <source>
        <dbReference type="EMBL" id="CAJ1509545.1"/>
    </source>
</evidence>
<accession>A0ABM9M3E3</accession>
<dbReference type="PANTHER" id="PTHR30055">
    <property type="entry name" value="HTH-TYPE TRANSCRIPTIONAL REGULATOR RUTR"/>
    <property type="match status" value="1"/>
</dbReference>
<dbReference type="PANTHER" id="PTHR30055:SF223">
    <property type="entry name" value="HTH-TYPE TRANSCRIPTIONAL REGULATOR UIDR"/>
    <property type="match status" value="1"/>
</dbReference>
<dbReference type="PRINTS" id="PR00455">
    <property type="entry name" value="HTHTETR"/>
</dbReference>
<dbReference type="Pfam" id="PF00440">
    <property type="entry name" value="TetR_N"/>
    <property type="match status" value="1"/>
</dbReference>
<feature type="compositionally biased region" description="Low complexity" evidence="3">
    <location>
        <begin position="1"/>
        <end position="13"/>
    </location>
</feature>
<evidence type="ECO:0000313" key="6">
    <source>
        <dbReference type="Proteomes" id="UP001190465"/>
    </source>
</evidence>
<evidence type="ECO:0000256" key="3">
    <source>
        <dbReference type="SAM" id="MobiDB-lite"/>
    </source>
</evidence>
<keyword evidence="1 2" id="KW-0238">DNA-binding</keyword>
<protein>
    <submittedName>
        <fullName evidence="5">TetR/AcrR family transcriptional regulator</fullName>
    </submittedName>
</protein>
<evidence type="ECO:0000256" key="1">
    <source>
        <dbReference type="ARBA" id="ARBA00023125"/>
    </source>
</evidence>
<dbReference type="InterPro" id="IPR009057">
    <property type="entry name" value="Homeodomain-like_sf"/>
</dbReference>